<dbReference type="InterPro" id="IPR052980">
    <property type="entry name" value="Crinkler_effector"/>
</dbReference>
<dbReference type="HOGENOM" id="CLU_393002_0_0_1"/>
<sequence>MRKRGGESIEDFLRSRYPKHQFLGADVATLREAGFIRLDELEVLSYTDLSEYMSSPLLCLALRNFVDLTTCNPVDLVCSRTMSLECEKQTVTLQPENQIPELPDKFSPMFPEEEEAMDPAMSSTPAAEDQTDEMHYVKEASNEIPCPSPPGLLELTMYTFTTPQSRKALQNFWCKTSGSCILERPCYVPVREKVERLWDSGVLAVLLLGVPGIGKTGFIITTLLKLLNERKPVAFQTKGGSLYFYEPQHNNESKVIGQDYSCLRLKNNGVLLDPEVYYLVDGKLPCVPEFGCKSLLAAIPKLSNFQDYDKDGRGNQVILPVWSAAELAVAWQVMFDPTLPHVQALKGEEELLEARKMLTLDVVKERYRRWGGTARFVLEKPHIDLDTIVSGLHFIQRTVETVGQQIADGDHPSHKVVHHRVKQGYNGYEYMFASPYLVKVATEKLSESTSGELRLFLSFKGLAAHGVNGCKGHVFQHEFMTLTQKYSRRCFKVRRVHDDINVVSQDEERVFEFGEVVKVDKIENVSRPWPVNRIIWPDSPVEETVDAMTIVQPTPQDLPELELFQATLSSERHEHGLKYSGMLKVMEHFGIPPSRTRVYITTTSELYPEAGYQNWRKSRVLKDQRIIRRLVGITQYAMDSGI</sequence>
<dbReference type="Proteomes" id="UP000001514">
    <property type="component" value="Unassembled WGS sequence"/>
</dbReference>
<dbReference type="EMBL" id="GL377571">
    <property type="protein sequence ID" value="EFJ33308.1"/>
    <property type="molecule type" value="Genomic_DNA"/>
</dbReference>
<dbReference type="AlphaFoldDB" id="D8R3M8"/>
<organism evidence="2">
    <name type="scientific">Selaginella moellendorffii</name>
    <name type="common">Spikemoss</name>
    <dbReference type="NCBI Taxonomy" id="88036"/>
    <lineage>
        <taxon>Eukaryota</taxon>
        <taxon>Viridiplantae</taxon>
        <taxon>Streptophyta</taxon>
        <taxon>Embryophyta</taxon>
        <taxon>Tracheophyta</taxon>
        <taxon>Lycopodiopsida</taxon>
        <taxon>Selaginellales</taxon>
        <taxon>Selaginellaceae</taxon>
        <taxon>Selaginella</taxon>
    </lineage>
</organism>
<dbReference type="PANTHER" id="PTHR33129">
    <property type="entry name" value="PROTEIN KINASE DOMAIN-CONTAINING PROTEIN-RELATED"/>
    <property type="match status" value="1"/>
</dbReference>
<name>D8R3M8_SELML</name>
<accession>D8R3M8</accession>
<evidence type="ECO:0000313" key="1">
    <source>
        <dbReference type="EMBL" id="EFJ33308.1"/>
    </source>
</evidence>
<proteinExistence type="predicted"/>
<keyword evidence="2" id="KW-1185">Reference proteome</keyword>
<dbReference type="KEGG" id="smo:SELMODRAFT_407018"/>
<protein>
    <submittedName>
        <fullName evidence="1">Uncharacterized protein</fullName>
    </submittedName>
</protein>
<gene>
    <name evidence="1" type="ORF">SELMODRAFT_407018</name>
</gene>
<reference evidence="1 2" key="1">
    <citation type="journal article" date="2011" name="Science">
        <title>The Selaginella genome identifies genetic changes associated with the evolution of vascular plants.</title>
        <authorList>
            <person name="Banks J.A."/>
            <person name="Nishiyama T."/>
            <person name="Hasebe M."/>
            <person name="Bowman J.L."/>
            <person name="Gribskov M."/>
            <person name="dePamphilis C."/>
            <person name="Albert V.A."/>
            <person name="Aono N."/>
            <person name="Aoyama T."/>
            <person name="Ambrose B.A."/>
            <person name="Ashton N.W."/>
            <person name="Axtell M.J."/>
            <person name="Barker E."/>
            <person name="Barker M.S."/>
            <person name="Bennetzen J.L."/>
            <person name="Bonawitz N.D."/>
            <person name="Chapple C."/>
            <person name="Cheng C."/>
            <person name="Correa L.G."/>
            <person name="Dacre M."/>
            <person name="DeBarry J."/>
            <person name="Dreyer I."/>
            <person name="Elias M."/>
            <person name="Engstrom E.M."/>
            <person name="Estelle M."/>
            <person name="Feng L."/>
            <person name="Finet C."/>
            <person name="Floyd S.K."/>
            <person name="Frommer W.B."/>
            <person name="Fujita T."/>
            <person name="Gramzow L."/>
            <person name="Gutensohn M."/>
            <person name="Harholt J."/>
            <person name="Hattori M."/>
            <person name="Heyl A."/>
            <person name="Hirai T."/>
            <person name="Hiwatashi Y."/>
            <person name="Ishikawa M."/>
            <person name="Iwata M."/>
            <person name="Karol K.G."/>
            <person name="Koehler B."/>
            <person name="Kolukisaoglu U."/>
            <person name="Kubo M."/>
            <person name="Kurata T."/>
            <person name="Lalonde S."/>
            <person name="Li K."/>
            <person name="Li Y."/>
            <person name="Litt A."/>
            <person name="Lyons E."/>
            <person name="Manning G."/>
            <person name="Maruyama T."/>
            <person name="Michael T.P."/>
            <person name="Mikami K."/>
            <person name="Miyazaki S."/>
            <person name="Morinaga S."/>
            <person name="Murata T."/>
            <person name="Mueller-Roeber B."/>
            <person name="Nelson D.R."/>
            <person name="Obara M."/>
            <person name="Oguri Y."/>
            <person name="Olmstead R.G."/>
            <person name="Onodera N."/>
            <person name="Petersen B.L."/>
            <person name="Pils B."/>
            <person name="Prigge M."/>
            <person name="Rensing S.A."/>
            <person name="Riano-Pachon D.M."/>
            <person name="Roberts A.W."/>
            <person name="Sato Y."/>
            <person name="Scheller H.V."/>
            <person name="Schulz B."/>
            <person name="Schulz C."/>
            <person name="Shakirov E.V."/>
            <person name="Shibagaki N."/>
            <person name="Shinohara N."/>
            <person name="Shippen D.E."/>
            <person name="Soerensen I."/>
            <person name="Sotooka R."/>
            <person name="Sugimoto N."/>
            <person name="Sugita M."/>
            <person name="Sumikawa N."/>
            <person name="Tanurdzic M."/>
            <person name="Theissen G."/>
            <person name="Ulvskov P."/>
            <person name="Wakazuki S."/>
            <person name="Weng J.K."/>
            <person name="Willats W.W."/>
            <person name="Wipf D."/>
            <person name="Wolf P.G."/>
            <person name="Yang L."/>
            <person name="Zimmer A.D."/>
            <person name="Zhu Q."/>
            <person name="Mitros T."/>
            <person name="Hellsten U."/>
            <person name="Loque D."/>
            <person name="Otillar R."/>
            <person name="Salamov A."/>
            <person name="Schmutz J."/>
            <person name="Shapiro H."/>
            <person name="Lindquist E."/>
            <person name="Lucas S."/>
            <person name="Rokhsar D."/>
            <person name="Grigoriev I.V."/>
        </authorList>
    </citation>
    <scope>NUCLEOTIDE SEQUENCE [LARGE SCALE GENOMIC DNA]</scope>
</reference>
<dbReference type="Gramene" id="EFJ33308">
    <property type="protein sequence ID" value="EFJ33308"/>
    <property type="gene ID" value="SELMODRAFT_407018"/>
</dbReference>
<dbReference type="InParanoid" id="D8R3M8"/>
<evidence type="ECO:0000313" key="2">
    <source>
        <dbReference type="Proteomes" id="UP000001514"/>
    </source>
</evidence>
<dbReference type="PANTHER" id="PTHR33129:SF1">
    <property type="entry name" value="ATP-BINDING PROTEIN"/>
    <property type="match status" value="1"/>
</dbReference>